<dbReference type="InterPro" id="IPR036291">
    <property type="entry name" value="NAD(P)-bd_dom_sf"/>
</dbReference>
<dbReference type="Pfam" id="PF00106">
    <property type="entry name" value="adh_short"/>
    <property type="match status" value="1"/>
</dbReference>
<dbReference type="PANTHER" id="PTHR43391:SF26">
    <property type="entry name" value="BLL7251 PROTEIN"/>
    <property type="match status" value="1"/>
</dbReference>
<dbReference type="AlphaFoldDB" id="A4GJE9"/>
<comment type="similarity">
    <text evidence="1">Belongs to the short-chain dehydrogenases/reductases (SDR) family.</text>
</comment>
<dbReference type="PRINTS" id="PR00081">
    <property type="entry name" value="GDHRDH"/>
</dbReference>
<dbReference type="EMBL" id="EF107100">
    <property type="protein sequence ID" value="ABL97244.1"/>
    <property type="molecule type" value="Genomic_DNA"/>
</dbReference>
<dbReference type="PANTHER" id="PTHR43391">
    <property type="entry name" value="RETINOL DEHYDROGENASE-RELATED"/>
    <property type="match status" value="1"/>
</dbReference>
<proteinExistence type="inferred from homology"/>
<keyword evidence="2" id="KW-0560">Oxidoreductase</keyword>
<evidence type="ECO:0000256" key="1">
    <source>
        <dbReference type="ARBA" id="ARBA00006484"/>
    </source>
</evidence>
<dbReference type="Gene3D" id="3.40.50.720">
    <property type="entry name" value="NAD(P)-binding Rossmann-like Domain"/>
    <property type="match status" value="1"/>
</dbReference>
<evidence type="ECO:0000313" key="3">
    <source>
        <dbReference type="EMBL" id="ABL97244.1"/>
    </source>
</evidence>
<evidence type="ECO:0000256" key="2">
    <source>
        <dbReference type="ARBA" id="ARBA00023002"/>
    </source>
</evidence>
<sequence>MKIKNKRIVVTGAASGIGLALCEEFHASGAQSIVCVDMNEDGAKEIAEKINGIAVAADVSNEQDIVNVIEKANEYSGGIDIFCSNAGIGGTPMLLETTSEEWNNTWAVNVLSHVHAARHVLPQMLERGEGYLMNTASAAGLLSQIGAAQYAVTKSAAVSFAEWVKITYGHKGIGVSCLCPQAVRTAMTAQGAGVAGVDGMLEADVVARDVLNAIENERFLVLPHKEVGEYVQRKGNDRDRWISGMQRLQKQFEEFYQSLADQNKGEKNEN</sequence>
<dbReference type="SUPFAM" id="SSF51735">
    <property type="entry name" value="NAD(P)-binding Rossmann-fold domains"/>
    <property type="match status" value="1"/>
</dbReference>
<name>A4GJE9_9BACT</name>
<organism evidence="3">
    <name type="scientific">uncultured marine bacterium EB0_50A10</name>
    <dbReference type="NCBI Taxonomy" id="415440"/>
    <lineage>
        <taxon>Bacteria</taxon>
        <taxon>environmental samples</taxon>
    </lineage>
</organism>
<protein>
    <submittedName>
        <fullName evidence="3">Oxidoreductase short chain dehydrogenase/reductase family protein</fullName>
    </submittedName>
</protein>
<reference evidence="3" key="1">
    <citation type="journal article" date="2007" name="Environ. Microbiol.">
        <title>Proteorhodopsin photosystem gene clusters exhibit co-evolutionary trends and shared ancestry among diverse marine microbial phyla.</title>
        <authorList>
            <person name="McCarren J."/>
            <person name="Delong E.F."/>
        </authorList>
    </citation>
    <scope>NUCLEOTIDE SEQUENCE</scope>
</reference>
<gene>
    <name evidence="3" type="ORF">MBMO_EB0-50A10.0008</name>
</gene>
<dbReference type="GO" id="GO:0016491">
    <property type="term" value="F:oxidoreductase activity"/>
    <property type="evidence" value="ECO:0007669"/>
    <property type="project" value="UniProtKB-KW"/>
</dbReference>
<accession>A4GJE9</accession>
<dbReference type="CDD" id="cd05233">
    <property type="entry name" value="SDR_c"/>
    <property type="match status" value="1"/>
</dbReference>
<dbReference type="InterPro" id="IPR002347">
    <property type="entry name" value="SDR_fam"/>
</dbReference>